<reference evidence="1" key="2">
    <citation type="submission" date="2016-10" db="EMBL/GenBank/DDBJ databases">
        <authorList>
            <person name="de Groot N.N."/>
        </authorList>
    </citation>
    <scope>NUCLEOTIDE SEQUENCE [LARGE SCALE GENOMIC DNA]</scope>
    <source>
        <strain evidence="1">JCM 15604</strain>
    </source>
</reference>
<keyword evidence="3" id="KW-1185">Reference proteome</keyword>
<gene>
    <name evidence="1" type="ORF">SAMN05216177_109252</name>
    <name evidence="2" type="ORF">SAMN05216177_11524</name>
</gene>
<dbReference type="EMBL" id="FOXK01000009">
    <property type="protein sequence ID" value="SFQ24966.1"/>
    <property type="molecule type" value="Genomic_DNA"/>
</dbReference>
<dbReference type="Proteomes" id="UP000182025">
    <property type="component" value="Unassembled WGS sequence"/>
</dbReference>
<accession>A0A1I5WZE8</accession>
<evidence type="ECO:0000313" key="3">
    <source>
        <dbReference type="Proteomes" id="UP000182025"/>
    </source>
</evidence>
<dbReference type="AlphaFoldDB" id="A0A1I5WZE8"/>
<proteinExistence type="predicted"/>
<protein>
    <submittedName>
        <fullName evidence="1">Uncharacterized protein</fullName>
    </submittedName>
</protein>
<dbReference type="OrthoDB" id="8526408at2"/>
<evidence type="ECO:0000313" key="2">
    <source>
        <dbReference type="EMBL" id="SFQ45835.1"/>
    </source>
</evidence>
<organism evidence="1 3">
    <name type="scientific">Ectopseudomonas toyotomiensis</name>
    <dbReference type="NCBI Taxonomy" id="554344"/>
    <lineage>
        <taxon>Bacteria</taxon>
        <taxon>Pseudomonadati</taxon>
        <taxon>Pseudomonadota</taxon>
        <taxon>Gammaproteobacteria</taxon>
        <taxon>Pseudomonadales</taxon>
        <taxon>Pseudomonadaceae</taxon>
        <taxon>Ectopseudomonas</taxon>
    </lineage>
</organism>
<evidence type="ECO:0000313" key="1">
    <source>
        <dbReference type="EMBL" id="SFQ24966.1"/>
    </source>
</evidence>
<dbReference type="RefSeq" id="WP_074917534.1">
    <property type="nucleotide sequence ID" value="NZ_FOXK01000009.1"/>
</dbReference>
<name>A0A1I5WZE8_9GAMM</name>
<dbReference type="EMBL" id="FOXK01000015">
    <property type="protein sequence ID" value="SFQ45835.1"/>
    <property type="molecule type" value="Genomic_DNA"/>
</dbReference>
<sequence>MNPLALVLGGVAISKHAGAIRQNYEPIGGSTLARLSGGTGVKLTHWRKWRTTAAGTGELDPGLDLLDYSQHLELLCVKPRGIESASTSIELPPGIAWRTDEAPWALAQLGDQWIETTLVIGEGNAQLAAVTGAVRYRFCYLPRLLVSTEGPVSEFDQASGRYNWSLVAEQV</sequence>
<reference evidence="3" key="1">
    <citation type="submission" date="2016-10" db="EMBL/GenBank/DDBJ databases">
        <authorList>
            <person name="Varghese N."/>
            <person name="Submissions S."/>
        </authorList>
    </citation>
    <scope>NUCLEOTIDE SEQUENCE [LARGE SCALE GENOMIC DNA]</scope>
    <source>
        <strain evidence="3">JCM 15604</strain>
    </source>
</reference>